<dbReference type="InterPro" id="IPR001633">
    <property type="entry name" value="EAL_dom"/>
</dbReference>
<evidence type="ECO:0000259" key="3">
    <source>
        <dbReference type="PROSITE" id="PS50887"/>
    </source>
</evidence>
<dbReference type="PROSITE" id="PS50887">
    <property type="entry name" value="GGDEF"/>
    <property type="match status" value="1"/>
</dbReference>
<dbReference type="Gene3D" id="3.20.20.450">
    <property type="entry name" value="EAL domain"/>
    <property type="match status" value="1"/>
</dbReference>
<dbReference type="NCBIfam" id="TIGR00229">
    <property type="entry name" value="sensory_box"/>
    <property type="match status" value="1"/>
</dbReference>
<dbReference type="CDD" id="cd00130">
    <property type="entry name" value="PAS"/>
    <property type="match status" value="1"/>
</dbReference>
<dbReference type="SUPFAM" id="SSF55785">
    <property type="entry name" value="PYP-like sensor domain (PAS domain)"/>
    <property type="match status" value="1"/>
</dbReference>
<evidence type="ECO:0000313" key="5">
    <source>
        <dbReference type="Proteomes" id="UP000627205"/>
    </source>
</evidence>
<dbReference type="InterPro" id="IPR000014">
    <property type="entry name" value="PAS"/>
</dbReference>
<dbReference type="InterPro" id="IPR043128">
    <property type="entry name" value="Rev_trsase/Diguanyl_cyclase"/>
</dbReference>
<accession>A0A8J3AXB1</accession>
<gene>
    <name evidence="4" type="ORF">GCM10011430_20940</name>
</gene>
<dbReference type="PANTHER" id="PTHR44757:SF2">
    <property type="entry name" value="BIOFILM ARCHITECTURE MAINTENANCE PROTEIN MBAA"/>
    <property type="match status" value="1"/>
</dbReference>
<dbReference type="AlphaFoldDB" id="A0A8J3AXB1"/>
<proteinExistence type="predicted"/>
<feature type="domain" description="EAL" evidence="2">
    <location>
        <begin position="638"/>
        <end position="892"/>
    </location>
</feature>
<reference evidence="4" key="1">
    <citation type="journal article" date="2014" name="Int. J. Syst. Evol. Microbiol.">
        <title>Complete genome sequence of Corynebacterium casei LMG S-19264T (=DSM 44701T), isolated from a smear-ripened cheese.</title>
        <authorList>
            <consortium name="US DOE Joint Genome Institute (JGI-PGF)"/>
            <person name="Walter F."/>
            <person name="Albersmeier A."/>
            <person name="Kalinowski J."/>
            <person name="Ruckert C."/>
        </authorList>
    </citation>
    <scope>NUCLEOTIDE SEQUENCE</scope>
    <source>
        <strain evidence="4">CCM 7664</strain>
    </source>
</reference>
<dbReference type="NCBIfam" id="TIGR00254">
    <property type="entry name" value="GGDEF"/>
    <property type="match status" value="1"/>
</dbReference>
<organism evidence="4 5">
    <name type="scientific">Oxalicibacterium solurbis</name>
    <dbReference type="NCBI Taxonomy" id="69280"/>
    <lineage>
        <taxon>Bacteria</taxon>
        <taxon>Pseudomonadati</taxon>
        <taxon>Pseudomonadota</taxon>
        <taxon>Betaproteobacteria</taxon>
        <taxon>Burkholderiales</taxon>
        <taxon>Oxalobacteraceae</taxon>
        <taxon>Oxalicibacterium</taxon>
    </lineage>
</organism>
<protein>
    <recommendedName>
        <fullName evidence="6">EAL domain-containing protein</fullName>
    </recommendedName>
</protein>
<dbReference type="CDD" id="cd12914">
    <property type="entry name" value="PDC1_DGC_like"/>
    <property type="match status" value="1"/>
</dbReference>
<comment type="caution">
    <text evidence="4">The sequence shown here is derived from an EMBL/GenBank/DDBJ whole genome shotgun (WGS) entry which is preliminary data.</text>
</comment>
<dbReference type="Pfam" id="PF00563">
    <property type="entry name" value="EAL"/>
    <property type="match status" value="1"/>
</dbReference>
<keyword evidence="1" id="KW-1133">Transmembrane helix</keyword>
<name>A0A8J3AXB1_9BURK</name>
<keyword evidence="1" id="KW-0472">Membrane</keyword>
<feature type="transmembrane region" description="Helical" evidence="1">
    <location>
        <begin position="26"/>
        <end position="46"/>
    </location>
</feature>
<evidence type="ECO:0008006" key="6">
    <source>
        <dbReference type="Google" id="ProtNLM"/>
    </source>
</evidence>
<sequence length="900" mass="99815">MANAHRKIDHRLSGYLKRYGYLKEHLGAILLWPAGCLLLVVVIWGITFSKIAMDHEEAERDAAAMAVSLSNAYSQQLSRTVDQIDALSLSLKYYWEHSDGKIDLQDQLREGLYPPASDFYVSIIDRNGISIASTLAGPTINASDRDYFQFHRAHAGAGLRIDPSLTVGRRSGRSVIRFTRRLDAKDGSFAGVVSVGVEPGYLASFNDENSLKPRDFISIRHDDGTLLVSEKGVDIRGDQVHLQPPEFTTESGVRRMPANKYKDHEARILAWHKLSGYPLVSYVGLAEKGQYAAQEENAAGYRKIAGIASLALFLAALVGMHFSARLAWRKKQADEVKRTYHLAIDDAREGFYMVSALYAHDSVLQDFVIEDCNERGASLLGYTKRALIGMKISEVNLGQDVQQSLSIYRRAMEFGFYEDEFQFADAKPGQPSWVHRRLVRSQTGLAVTLRDISETKEHEQLLLTMANTDALTGLPNRYWLINFLPTALRSAKNRDGILAILFIDLDNFKNVNDTLGHTMGDKLLRQAAARLKSVLRAEDHVIRLGGDEFTVLLNSVVNQDEVVHVASRITEAFHEAFVILGREMRIGTSIGISMFPDDGEEPDALIQKADIAMYAAKEEGKGTFHFYDQQLYDSIRSKLNAEAELVRAIAENQFEMHYQPRVNAFTGQLTGLEALVRWRSPLRGLIHPSEFIPLAEKNGCIVQLGELVIDQVCVQIAQWQREGEPLVPVSVNISPTQLNVGGVDTLIAGLLKSHGIAPELIEVELTESAMMSESTDVIGQLAAISALGIKIHLDDFGTGYSSLSRLQEIDMQIIKVDRAFTSRLGAGPEGDILFKTIVLMAKALDMGVIAEGVETEEQLHILRELGCDEVQGYLIAPPLPAADILALMHRQYLLADAVTS</sequence>
<dbReference type="SUPFAM" id="SSF55073">
    <property type="entry name" value="Nucleotide cyclase"/>
    <property type="match status" value="1"/>
</dbReference>
<dbReference type="InterPro" id="IPR035965">
    <property type="entry name" value="PAS-like_dom_sf"/>
</dbReference>
<dbReference type="CDD" id="cd01948">
    <property type="entry name" value="EAL"/>
    <property type="match status" value="1"/>
</dbReference>
<dbReference type="Gene3D" id="3.30.450.20">
    <property type="entry name" value="PAS domain"/>
    <property type="match status" value="3"/>
</dbReference>
<dbReference type="InterPro" id="IPR000160">
    <property type="entry name" value="GGDEF_dom"/>
</dbReference>
<evidence type="ECO:0000313" key="4">
    <source>
        <dbReference type="EMBL" id="GGI54920.1"/>
    </source>
</evidence>
<reference evidence="4" key="2">
    <citation type="submission" date="2020-09" db="EMBL/GenBank/DDBJ databases">
        <authorList>
            <person name="Sun Q."/>
            <person name="Sedlacek I."/>
        </authorList>
    </citation>
    <scope>NUCLEOTIDE SEQUENCE</scope>
    <source>
        <strain evidence="4">CCM 7664</strain>
    </source>
</reference>
<dbReference type="SUPFAM" id="SSF141868">
    <property type="entry name" value="EAL domain-like"/>
    <property type="match status" value="1"/>
</dbReference>
<dbReference type="InterPro" id="IPR013656">
    <property type="entry name" value="PAS_4"/>
</dbReference>
<dbReference type="SMART" id="SM00267">
    <property type="entry name" value="GGDEF"/>
    <property type="match status" value="1"/>
</dbReference>
<evidence type="ECO:0000259" key="2">
    <source>
        <dbReference type="PROSITE" id="PS50883"/>
    </source>
</evidence>
<dbReference type="InterPro" id="IPR035919">
    <property type="entry name" value="EAL_sf"/>
</dbReference>
<dbReference type="SMART" id="SM00091">
    <property type="entry name" value="PAS"/>
    <property type="match status" value="1"/>
</dbReference>
<dbReference type="Gene3D" id="3.30.70.270">
    <property type="match status" value="1"/>
</dbReference>
<dbReference type="PROSITE" id="PS50883">
    <property type="entry name" value="EAL"/>
    <property type="match status" value="1"/>
</dbReference>
<dbReference type="CDD" id="cd12915">
    <property type="entry name" value="PDC2_DGC_like"/>
    <property type="match status" value="1"/>
</dbReference>
<dbReference type="InterPro" id="IPR029787">
    <property type="entry name" value="Nucleotide_cyclase"/>
</dbReference>
<dbReference type="InterPro" id="IPR052155">
    <property type="entry name" value="Biofilm_reg_signaling"/>
</dbReference>
<keyword evidence="1" id="KW-0812">Transmembrane</keyword>
<dbReference type="GO" id="GO:0003824">
    <property type="term" value="F:catalytic activity"/>
    <property type="evidence" value="ECO:0007669"/>
    <property type="project" value="UniProtKB-ARBA"/>
</dbReference>
<dbReference type="SMART" id="SM00052">
    <property type="entry name" value="EAL"/>
    <property type="match status" value="1"/>
</dbReference>
<feature type="domain" description="GGDEF" evidence="3">
    <location>
        <begin position="496"/>
        <end position="629"/>
    </location>
</feature>
<dbReference type="PANTHER" id="PTHR44757">
    <property type="entry name" value="DIGUANYLATE CYCLASE DGCP"/>
    <property type="match status" value="1"/>
</dbReference>
<evidence type="ECO:0000256" key="1">
    <source>
        <dbReference type="SAM" id="Phobius"/>
    </source>
</evidence>
<dbReference type="Proteomes" id="UP000627205">
    <property type="component" value="Unassembled WGS sequence"/>
</dbReference>
<dbReference type="FunFam" id="3.30.70.270:FF:000001">
    <property type="entry name" value="Diguanylate cyclase domain protein"/>
    <property type="match status" value="1"/>
</dbReference>
<dbReference type="Pfam" id="PF08448">
    <property type="entry name" value="PAS_4"/>
    <property type="match status" value="1"/>
</dbReference>
<dbReference type="CDD" id="cd01949">
    <property type="entry name" value="GGDEF"/>
    <property type="match status" value="1"/>
</dbReference>
<dbReference type="Pfam" id="PF00990">
    <property type="entry name" value="GGDEF"/>
    <property type="match status" value="1"/>
</dbReference>
<keyword evidence="5" id="KW-1185">Reference proteome</keyword>
<dbReference type="EMBL" id="BMDP01000003">
    <property type="protein sequence ID" value="GGI54920.1"/>
    <property type="molecule type" value="Genomic_DNA"/>
</dbReference>